<evidence type="ECO:0000256" key="5">
    <source>
        <dbReference type="SAM" id="MobiDB-lite"/>
    </source>
</evidence>
<organism evidence="9 10">
    <name type="scientific">Caballeronia sordidicola</name>
    <name type="common">Burkholderia sordidicola</name>
    <dbReference type="NCBI Taxonomy" id="196367"/>
    <lineage>
        <taxon>Bacteria</taxon>
        <taxon>Pseudomonadati</taxon>
        <taxon>Pseudomonadota</taxon>
        <taxon>Betaproteobacteria</taxon>
        <taxon>Burkholderiales</taxon>
        <taxon>Burkholderiaceae</taxon>
        <taxon>Caballeronia</taxon>
    </lineage>
</organism>
<feature type="domain" description="Response regulatory" evidence="8">
    <location>
        <begin position="610"/>
        <end position="721"/>
    </location>
</feature>
<feature type="transmembrane region" description="Helical" evidence="6">
    <location>
        <begin position="24"/>
        <end position="46"/>
    </location>
</feature>
<dbReference type="Pfam" id="PF22588">
    <property type="entry name" value="dCache_1_like"/>
    <property type="match status" value="1"/>
</dbReference>
<evidence type="ECO:0000313" key="9">
    <source>
        <dbReference type="EMBL" id="SAL20418.1"/>
    </source>
</evidence>
<comment type="catalytic activity">
    <reaction evidence="1">
        <text>ATP + protein L-histidine = ADP + protein N-phospho-L-histidine.</text>
        <dbReference type="EC" id="2.7.13.3"/>
    </reaction>
</comment>
<feature type="transmembrane region" description="Helical" evidence="6">
    <location>
        <begin position="279"/>
        <end position="297"/>
    </location>
</feature>
<evidence type="ECO:0000256" key="1">
    <source>
        <dbReference type="ARBA" id="ARBA00000085"/>
    </source>
</evidence>
<dbReference type="InterPro" id="IPR004358">
    <property type="entry name" value="Sig_transdc_His_kin-like_C"/>
</dbReference>
<keyword evidence="6" id="KW-1133">Transmembrane helix</keyword>
<dbReference type="RefSeq" id="WP_060817967.1">
    <property type="nucleotide sequence ID" value="NZ_FCOC02000003.1"/>
</dbReference>
<dbReference type="AlphaFoldDB" id="A0A158FKM6"/>
<dbReference type="Gene3D" id="3.30.450.20">
    <property type="entry name" value="PAS domain"/>
    <property type="match status" value="2"/>
</dbReference>
<dbReference type="Proteomes" id="UP000054893">
    <property type="component" value="Unassembled WGS sequence"/>
</dbReference>
<dbReference type="PROSITE" id="PS50109">
    <property type="entry name" value="HIS_KIN"/>
    <property type="match status" value="1"/>
</dbReference>
<evidence type="ECO:0000256" key="3">
    <source>
        <dbReference type="ARBA" id="ARBA00022553"/>
    </source>
</evidence>
<feature type="transmembrane region" description="Helical" evidence="6">
    <location>
        <begin position="303"/>
        <end position="322"/>
    </location>
</feature>
<evidence type="ECO:0000259" key="8">
    <source>
        <dbReference type="PROSITE" id="PS50110"/>
    </source>
</evidence>
<dbReference type="PANTHER" id="PTHR43065">
    <property type="entry name" value="SENSOR HISTIDINE KINASE"/>
    <property type="match status" value="1"/>
</dbReference>
<dbReference type="SUPFAM" id="SSF52172">
    <property type="entry name" value="CheY-like"/>
    <property type="match status" value="1"/>
</dbReference>
<feature type="modified residue" description="4-aspartylphosphate" evidence="4">
    <location>
        <position position="660"/>
    </location>
</feature>
<accession>A0A158FKM6</accession>
<dbReference type="PROSITE" id="PS50110">
    <property type="entry name" value="RESPONSE_REGULATORY"/>
    <property type="match status" value="1"/>
</dbReference>
<dbReference type="CDD" id="cd12914">
    <property type="entry name" value="PDC1_DGC_like"/>
    <property type="match status" value="1"/>
</dbReference>
<protein>
    <recommendedName>
        <fullName evidence="2">histidine kinase</fullName>
        <ecNumber evidence="2">2.7.13.3</ecNumber>
    </recommendedName>
</protein>
<evidence type="ECO:0000313" key="10">
    <source>
        <dbReference type="Proteomes" id="UP000054893"/>
    </source>
</evidence>
<evidence type="ECO:0000256" key="2">
    <source>
        <dbReference type="ARBA" id="ARBA00012438"/>
    </source>
</evidence>
<evidence type="ECO:0000256" key="4">
    <source>
        <dbReference type="PROSITE-ProRule" id="PRU00169"/>
    </source>
</evidence>
<dbReference type="CDD" id="cd00082">
    <property type="entry name" value="HisKA"/>
    <property type="match status" value="1"/>
</dbReference>
<keyword evidence="3 4" id="KW-0597">Phosphoprotein</keyword>
<keyword evidence="6" id="KW-0472">Membrane</keyword>
<name>A0A158FKM6_CABSO</name>
<reference evidence="9 10" key="1">
    <citation type="submission" date="2016-01" db="EMBL/GenBank/DDBJ databases">
        <authorList>
            <person name="Oliw E.H."/>
        </authorList>
    </citation>
    <scope>NUCLEOTIDE SEQUENCE [LARGE SCALE GENOMIC DNA]</scope>
    <source>
        <strain evidence="9">LMG 22029</strain>
    </source>
</reference>
<dbReference type="PANTHER" id="PTHR43065:SF49">
    <property type="entry name" value="HISTIDINE KINASE"/>
    <property type="match status" value="1"/>
</dbReference>
<dbReference type="SUPFAM" id="SSF55874">
    <property type="entry name" value="ATPase domain of HSP90 chaperone/DNA topoisomerase II/histidine kinase"/>
    <property type="match status" value="1"/>
</dbReference>
<proteinExistence type="predicted"/>
<dbReference type="InterPro" id="IPR001789">
    <property type="entry name" value="Sig_transdc_resp-reg_receiver"/>
</dbReference>
<dbReference type="Gene3D" id="3.30.565.10">
    <property type="entry name" value="Histidine kinase-like ATPase, C-terminal domain"/>
    <property type="match status" value="1"/>
</dbReference>
<dbReference type="InterPro" id="IPR036097">
    <property type="entry name" value="HisK_dim/P_sf"/>
</dbReference>
<dbReference type="Pfam" id="PF02518">
    <property type="entry name" value="HATPase_c"/>
    <property type="match status" value="1"/>
</dbReference>
<dbReference type="PRINTS" id="PR00344">
    <property type="entry name" value="BCTRLSENSOR"/>
</dbReference>
<dbReference type="InterPro" id="IPR003594">
    <property type="entry name" value="HATPase_dom"/>
</dbReference>
<sequence length="721" mass="78860">MHSSDSAALDLPLPLRNFAGTRRILLMVLAASIMFPVAFLLGYGYYDYQRRMSDANDIADRITRVADEHASKVLDLNRQMSMRVVDLLGNSDDARIRANQKPIHERLSEIGESFAHVAGIAVFGSTGDMLASNRFYPVPAVSVATREDFLAGQAMRPEPYFSLPLIGKVAKSDVFTTSVGRSASDGHFLGLVSIALKRDYFASFYSDLSNGDPGVTVGLYRRDGGILVREPPAPARISHARNSEFTSAMRSNELFGRVRVHSSVDGVERILAFRRVSDYPLYVASGFPTAVIFANWWRHFALIMAITAVPCIAVWLLVLFSLRQLRAQQSAWERWQAEVAMRLSAEASSRQLRRMGALGNLVANVAHDFNNLLMVVSANMELARRKNFNGLEREVLAVERATTGAEALARRLLSVARKQPLKQEPIDFTTWLPAVAGLIETAVGEKIQVKVQVSPDMWWVRADTTELEFAIINIAVNARDAMPHGGRFAIRCQNVRVTADNVLADGEYALLAFTDSGEGMNEVTARRAFEPLFTTKLSGAGTGLGLAQVLAACEQAGGTARLDSVPGRGTTVRLYLPRWHSARPMPPDAAETGNAGPAHGMPAEAQSPGSILLVEDNEEVAAGVAAVLATFGCDVRHELTADKAFDVLNEGGRFDLVLSDIQMPGRLNGIDLAEKVRGTWPAQRIVLMTGYADEFERARHTGVTILAKPFNINELRELVQG</sequence>
<dbReference type="InterPro" id="IPR003661">
    <property type="entry name" value="HisK_dim/P_dom"/>
</dbReference>
<dbReference type="GO" id="GO:0000155">
    <property type="term" value="F:phosphorelay sensor kinase activity"/>
    <property type="evidence" value="ECO:0007669"/>
    <property type="project" value="InterPro"/>
</dbReference>
<evidence type="ECO:0000256" key="6">
    <source>
        <dbReference type="SAM" id="Phobius"/>
    </source>
</evidence>
<dbReference type="InterPro" id="IPR005467">
    <property type="entry name" value="His_kinase_dom"/>
</dbReference>
<dbReference type="Gene3D" id="3.40.50.2300">
    <property type="match status" value="1"/>
</dbReference>
<dbReference type="CDD" id="cd12915">
    <property type="entry name" value="PDC2_DGC_like"/>
    <property type="match status" value="1"/>
</dbReference>
<dbReference type="SUPFAM" id="SSF47384">
    <property type="entry name" value="Homodimeric domain of signal transducing histidine kinase"/>
    <property type="match status" value="1"/>
</dbReference>
<gene>
    <name evidence="9" type="ORF">AWB64_01450</name>
</gene>
<keyword evidence="9" id="KW-0418">Kinase</keyword>
<feature type="region of interest" description="Disordered" evidence="5">
    <location>
        <begin position="583"/>
        <end position="606"/>
    </location>
</feature>
<dbReference type="EC" id="2.7.13.3" evidence="2"/>
<dbReference type="InterPro" id="IPR054327">
    <property type="entry name" value="His-kinase-like_sensor"/>
</dbReference>
<evidence type="ECO:0000259" key="7">
    <source>
        <dbReference type="PROSITE" id="PS50109"/>
    </source>
</evidence>
<dbReference type="InterPro" id="IPR011006">
    <property type="entry name" value="CheY-like_superfamily"/>
</dbReference>
<dbReference type="SMART" id="SM00448">
    <property type="entry name" value="REC"/>
    <property type="match status" value="1"/>
</dbReference>
<keyword evidence="9" id="KW-0808">Transferase</keyword>
<dbReference type="EMBL" id="FCOC02000003">
    <property type="protein sequence ID" value="SAL20418.1"/>
    <property type="molecule type" value="Genomic_DNA"/>
</dbReference>
<dbReference type="Gene3D" id="1.10.287.130">
    <property type="match status" value="1"/>
</dbReference>
<dbReference type="InterPro" id="IPR036890">
    <property type="entry name" value="HATPase_C_sf"/>
</dbReference>
<feature type="domain" description="Histidine kinase" evidence="7">
    <location>
        <begin position="364"/>
        <end position="580"/>
    </location>
</feature>
<dbReference type="Pfam" id="PF00072">
    <property type="entry name" value="Response_reg"/>
    <property type="match status" value="1"/>
</dbReference>
<dbReference type="SMART" id="SM00387">
    <property type="entry name" value="HATPase_c"/>
    <property type="match status" value="1"/>
</dbReference>
<keyword evidence="6" id="KW-0812">Transmembrane</keyword>